<dbReference type="Gene3D" id="1.25.40.10">
    <property type="entry name" value="Tetratricopeptide repeat domain"/>
    <property type="match status" value="1"/>
</dbReference>
<evidence type="ECO:0000256" key="3">
    <source>
        <dbReference type="PROSITE-ProRule" id="PRU00339"/>
    </source>
</evidence>
<evidence type="ECO:0000256" key="2">
    <source>
        <dbReference type="ARBA" id="ARBA00022803"/>
    </source>
</evidence>
<dbReference type="InterPro" id="IPR011990">
    <property type="entry name" value="TPR-like_helical_dom_sf"/>
</dbReference>
<dbReference type="OrthoDB" id="124397at2759"/>
<comment type="subcellular location">
    <subcellularLocation>
        <location evidence="4">Endoplasmic reticulum membrane</location>
        <topology evidence="4">Peripheral membrane protein</topology>
        <orientation evidence="4">Cytoplasmic side</orientation>
    </subcellularLocation>
</comment>
<dbReference type="Proteomes" id="UP000250266">
    <property type="component" value="Unassembled WGS sequence"/>
</dbReference>
<gene>
    <name evidence="6" type="ORF">K432DRAFT_385836</name>
</gene>
<feature type="repeat" description="TPR" evidence="3">
    <location>
        <begin position="159"/>
        <end position="192"/>
    </location>
</feature>
<dbReference type="AlphaFoldDB" id="A0A8E2E2D0"/>
<dbReference type="FunFam" id="1.25.40.10:FF:001208">
    <property type="entry name" value="Tetratricopeptide repeat domain-containing protein"/>
    <property type="match status" value="1"/>
</dbReference>
<feature type="domain" description="EMC2 TPR-like" evidence="5">
    <location>
        <begin position="111"/>
        <end position="211"/>
    </location>
</feature>
<evidence type="ECO:0000256" key="1">
    <source>
        <dbReference type="ARBA" id="ARBA00022737"/>
    </source>
</evidence>
<proteinExistence type="inferred from homology"/>
<dbReference type="InterPro" id="IPR019734">
    <property type="entry name" value="TPR_rpt"/>
</dbReference>
<comment type="function">
    <text evidence="4">Part of the endoplasmic reticulum membrane protein complex (EMC) that enables the energy-independent insertion into endoplasmic reticulum membranes of newly synthesized membrane proteins.</text>
</comment>
<dbReference type="PROSITE" id="PS50005">
    <property type="entry name" value="TPR"/>
    <property type="match status" value="1"/>
</dbReference>
<dbReference type="GO" id="GO:0072546">
    <property type="term" value="C:EMC complex"/>
    <property type="evidence" value="ECO:0007669"/>
    <property type="project" value="UniProtKB-UniRule"/>
</dbReference>
<keyword evidence="7" id="KW-1185">Reference proteome</keyword>
<dbReference type="Pfam" id="PF22890">
    <property type="entry name" value="TPR_EMC2"/>
    <property type="match status" value="1"/>
</dbReference>
<evidence type="ECO:0000313" key="6">
    <source>
        <dbReference type="EMBL" id="OCK75913.1"/>
    </source>
</evidence>
<evidence type="ECO:0000259" key="5">
    <source>
        <dbReference type="Pfam" id="PF22890"/>
    </source>
</evidence>
<keyword evidence="2 3" id="KW-0802">TPR repeat</keyword>
<reference evidence="6 7" key="1">
    <citation type="journal article" date="2016" name="Nat. Commun.">
        <title>Ectomycorrhizal ecology is imprinted in the genome of the dominant symbiotic fungus Cenococcum geophilum.</title>
        <authorList>
            <consortium name="DOE Joint Genome Institute"/>
            <person name="Peter M."/>
            <person name="Kohler A."/>
            <person name="Ohm R.A."/>
            <person name="Kuo A."/>
            <person name="Krutzmann J."/>
            <person name="Morin E."/>
            <person name="Arend M."/>
            <person name="Barry K.W."/>
            <person name="Binder M."/>
            <person name="Choi C."/>
            <person name="Clum A."/>
            <person name="Copeland A."/>
            <person name="Grisel N."/>
            <person name="Haridas S."/>
            <person name="Kipfer T."/>
            <person name="LaButti K."/>
            <person name="Lindquist E."/>
            <person name="Lipzen A."/>
            <person name="Maire R."/>
            <person name="Meier B."/>
            <person name="Mihaltcheva S."/>
            <person name="Molinier V."/>
            <person name="Murat C."/>
            <person name="Poggeler S."/>
            <person name="Quandt C.A."/>
            <person name="Sperisen C."/>
            <person name="Tritt A."/>
            <person name="Tisserant E."/>
            <person name="Crous P.W."/>
            <person name="Henrissat B."/>
            <person name="Nehls U."/>
            <person name="Egli S."/>
            <person name="Spatafora J.W."/>
            <person name="Grigoriev I.V."/>
            <person name="Martin F.M."/>
        </authorList>
    </citation>
    <scope>NUCLEOTIDE SEQUENCE [LARGE SCALE GENOMIC DNA]</scope>
    <source>
        <strain evidence="6 7">CBS 459.81</strain>
    </source>
</reference>
<dbReference type="InterPro" id="IPR055217">
    <property type="entry name" value="TPR_EMC2"/>
</dbReference>
<keyword evidence="4" id="KW-0256">Endoplasmic reticulum</keyword>
<protein>
    <recommendedName>
        <fullName evidence="4">ER membrane protein complex subunit 2</fullName>
    </recommendedName>
</protein>
<evidence type="ECO:0000313" key="7">
    <source>
        <dbReference type="Proteomes" id="UP000250266"/>
    </source>
</evidence>
<sequence>MSASLLDPPPHISPQTALYLSQQAPHILKSSPTSSLPWPLSLLFTSETPETWAVHENLLLSCLRTGDDKSARLCLDRMIARFGDDNERMMALKGMYEEATAVDKAGLEKVLKEYEKILAADPTNMAVRKRRIALLRSMSRPADAIAGLVELVDSSPTDAEAWAELSDLYVSQNMHAQAIFSLEEVLLITPNAWNVHARMGELLYLSATASASGATLKGITESMRRFCRSIELCDDYLRGYYGLKLTTQRLLSLLSTHPKPSHATTDPTVGDLAAPSIVTVQKLHELATTKLAEIIRRGSSKEAGWSGYDQAELIAARELLDRDAQKIER</sequence>
<comment type="similarity">
    <text evidence="4">Belongs to the EMC2 family.</text>
</comment>
<keyword evidence="1" id="KW-0677">Repeat</keyword>
<dbReference type="SUPFAM" id="SSF48452">
    <property type="entry name" value="TPR-like"/>
    <property type="match status" value="1"/>
</dbReference>
<evidence type="ECO:0000256" key="4">
    <source>
        <dbReference type="RuleBase" id="RU367091"/>
    </source>
</evidence>
<name>A0A8E2E2D0_9PEZI</name>
<dbReference type="EMBL" id="KV745262">
    <property type="protein sequence ID" value="OCK75913.1"/>
    <property type="molecule type" value="Genomic_DNA"/>
</dbReference>
<keyword evidence="4" id="KW-0472">Membrane</keyword>
<organism evidence="6 7">
    <name type="scientific">Lepidopterella palustris CBS 459.81</name>
    <dbReference type="NCBI Taxonomy" id="1314670"/>
    <lineage>
        <taxon>Eukaryota</taxon>
        <taxon>Fungi</taxon>
        <taxon>Dikarya</taxon>
        <taxon>Ascomycota</taxon>
        <taxon>Pezizomycotina</taxon>
        <taxon>Dothideomycetes</taxon>
        <taxon>Pleosporomycetidae</taxon>
        <taxon>Mytilinidiales</taxon>
        <taxon>Argynnaceae</taxon>
        <taxon>Lepidopterella</taxon>
    </lineage>
</organism>
<accession>A0A8E2E2D0</accession>
<dbReference type="InterPro" id="IPR039856">
    <property type="entry name" value="EMC2-like"/>
</dbReference>
<dbReference type="PANTHER" id="PTHR12760">
    <property type="entry name" value="TETRATRICOPEPTIDE REPEAT PROTEIN"/>
    <property type="match status" value="1"/>
</dbReference>
<comment type="subunit">
    <text evidence="4">Component of the ER membrane protein complex (EMC).</text>
</comment>